<name>A0A4Y2GXS8_ARAVE</name>
<keyword evidence="1" id="KW-1133">Transmembrane helix</keyword>
<comment type="caution">
    <text evidence="2">The sequence shown here is derived from an EMBL/GenBank/DDBJ whole genome shotgun (WGS) entry which is preliminary data.</text>
</comment>
<sequence>MLECLLVRGGTLQGCLSSHFQMSGEAEWAPVWIFCRVGGVLLDLILLFCVVIGWSYWEEDQSGTFKSSPRSLRKSISLTIFLIDPEWLATDLYHAGVFARVGLVRL</sequence>
<gene>
    <name evidence="2" type="ORF">AVEN_220200_1</name>
</gene>
<dbReference type="AlphaFoldDB" id="A0A4Y2GXS8"/>
<accession>A0A4Y2GXS8</accession>
<proteinExistence type="predicted"/>
<evidence type="ECO:0000313" key="3">
    <source>
        <dbReference type="Proteomes" id="UP000499080"/>
    </source>
</evidence>
<dbReference type="Proteomes" id="UP000499080">
    <property type="component" value="Unassembled WGS sequence"/>
</dbReference>
<reference evidence="2 3" key="1">
    <citation type="journal article" date="2019" name="Sci. Rep.">
        <title>Orb-weaving spider Araneus ventricosus genome elucidates the spidroin gene catalogue.</title>
        <authorList>
            <person name="Kono N."/>
            <person name="Nakamura H."/>
            <person name="Ohtoshi R."/>
            <person name="Moran D.A.P."/>
            <person name="Shinohara A."/>
            <person name="Yoshida Y."/>
            <person name="Fujiwara M."/>
            <person name="Mori M."/>
            <person name="Tomita M."/>
            <person name="Arakawa K."/>
        </authorList>
    </citation>
    <scope>NUCLEOTIDE SEQUENCE [LARGE SCALE GENOMIC DNA]</scope>
</reference>
<feature type="transmembrane region" description="Helical" evidence="1">
    <location>
        <begin position="31"/>
        <end position="57"/>
    </location>
</feature>
<evidence type="ECO:0000256" key="1">
    <source>
        <dbReference type="SAM" id="Phobius"/>
    </source>
</evidence>
<keyword evidence="3" id="KW-1185">Reference proteome</keyword>
<dbReference type="EMBL" id="BGPR01001628">
    <property type="protein sequence ID" value="GBM58283.1"/>
    <property type="molecule type" value="Genomic_DNA"/>
</dbReference>
<evidence type="ECO:0000313" key="2">
    <source>
        <dbReference type="EMBL" id="GBM58283.1"/>
    </source>
</evidence>
<protein>
    <submittedName>
        <fullName evidence="2">Uncharacterized protein</fullName>
    </submittedName>
</protein>
<keyword evidence="1" id="KW-0812">Transmembrane</keyword>
<organism evidence="2 3">
    <name type="scientific">Araneus ventricosus</name>
    <name type="common">Orbweaver spider</name>
    <name type="synonym">Epeira ventricosa</name>
    <dbReference type="NCBI Taxonomy" id="182803"/>
    <lineage>
        <taxon>Eukaryota</taxon>
        <taxon>Metazoa</taxon>
        <taxon>Ecdysozoa</taxon>
        <taxon>Arthropoda</taxon>
        <taxon>Chelicerata</taxon>
        <taxon>Arachnida</taxon>
        <taxon>Araneae</taxon>
        <taxon>Araneomorphae</taxon>
        <taxon>Entelegynae</taxon>
        <taxon>Araneoidea</taxon>
        <taxon>Araneidae</taxon>
        <taxon>Araneus</taxon>
    </lineage>
</organism>
<keyword evidence="1" id="KW-0472">Membrane</keyword>